<dbReference type="Pfam" id="PF20700">
    <property type="entry name" value="Mutator"/>
    <property type="match status" value="1"/>
</dbReference>
<reference evidence="2 3" key="1">
    <citation type="submission" date="2023-02" db="EMBL/GenBank/DDBJ databases">
        <title>LHISI_Scaffold_Assembly.</title>
        <authorList>
            <person name="Stuart O.P."/>
            <person name="Cleave R."/>
            <person name="Magrath M.J.L."/>
            <person name="Mikheyev A.S."/>
        </authorList>
    </citation>
    <scope>NUCLEOTIDE SEQUENCE [LARGE SCALE GENOMIC DNA]</scope>
    <source>
        <strain evidence="2">Daus_M_001</strain>
        <tissue evidence="2">Leg muscle</tissue>
    </source>
</reference>
<evidence type="ECO:0000313" key="2">
    <source>
        <dbReference type="EMBL" id="KAJ8892778.1"/>
    </source>
</evidence>
<name>A0ABQ9IA55_9NEOP</name>
<evidence type="ECO:0000313" key="3">
    <source>
        <dbReference type="Proteomes" id="UP001159363"/>
    </source>
</evidence>
<accession>A0ABQ9IA55</accession>
<evidence type="ECO:0000259" key="1">
    <source>
        <dbReference type="Pfam" id="PF20700"/>
    </source>
</evidence>
<proteinExistence type="predicted"/>
<comment type="caution">
    <text evidence="2">The sequence shown here is derived from an EMBL/GenBank/DDBJ whole genome shotgun (WGS) entry which is preliminary data.</text>
</comment>
<feature type="domain" description="Mutator-like transposase" evidence="1">
    <location>
        <begin position="51"/>
        <end position="135"/>
    </location>
</feature>
<dbReference type="Proteomes" id="UP001159363">
    <property type="component" value="Chromosome 2"/>
</dbReference>
<protein>
    <recommendedName>
        <fullName evidence="1">Mutator-like transposase domain-containing protein</fullName>
    </recommendedName>
</protein>
<dbReference type="InterPro" id="IPR049012">
    <property type="entry name" value="Mutator_transp_dom"/>
</dbReference>
<sequence>MIQPGIEEARLVVEAIDVEYGYPLATFVADCVTSTARSVIDTSKENKVSMHKHTRLIVDGNSSVHRRLIETLPYGPNLILQKSECRNRILRNYGNRLRDICMKKNFESAELRSLKQQNLLHLRTAVTKAVSYRKTPQVPHHKKNLRIETWYNE</sequence>
<keyword evidence="3" id="KW-1185">Reference proteome</keyword>
<dbReference type="EMBL" id="JARBHB010000002">
    <property type="protein sequence ID" value="KAJ8892778.1"/>
    <property type="molecule type" value="Genomic_DNA"/>
</dbReference>
<organism evidence="2 3">
    <name type="scientific">Dryococelus australis</name>
    <dbReference type="NCBI Taxonomy" id="614101"/>
    <lineage>
        <taxon>Eukaryota</taxon>
        <taxon>Metazoa</taxon>
        <taxon>Ecdysozoa</taxon>
        <taxon>Arthropoda</taxon>
        <taxon>Hexapoda</taxon>
        <taxon>Insecta</taxon>
        <taxon>Pterygota</taxon>
        <taxon>Neoptera</taxon>
        <taxon>Polyneoptera</taxon>
        <taxon>Phasmatodea</taxon>
        <taxon>Verophasmatodea</taxon>
        <taxon>Anareolatae</taxon>
        <taxon>Phasmatidae</taxon>
        <taxon>Eurycanthinae</taxon>
        <taxon>Dryococelus</taxon>
    </lineage>
</organism>
<gene>
    <name evidence="2" type="ORF">PR048_005359</name>
</gene>